<evidence type="ECO:0000256" key="3">
    <source>
        <dbReference type="SAM" id="SignalP"/>
    </source>
</evidence>
<keyword evidence="1 3" id="KW-0732">Signal</keyword>
<dbReference type="EMBL" id="JABWQF010000012">
    <property type="protein sequence ID" value="MBC3293800.1"/>
    <property type="molecule type" value="Genomic_DNA"/>
</dbReference>
<accession>A0A8H9YTH2</accession>
<dbReference type="AlphaFoldDB" id="A0A8H9YTH2"/>
<evidence type="ECO:0000256" key="2">
    <source>
        <dbReference type="SAM" id="MobiDB-lite"/>
    </source>
</evidence>
<name>A0A8H9YTH2_9PSED</name>
<sequence>MMMKRAASLIVIVMLAGCSSQEEAPTQRAQKSKVSPERSLNMEQLCKDQAAHRYNTGTQKIDVTGFEQFQGSYEMRGYTTRKESFVCSFDAEGQFLHLSMR</sequence>
<evidence type="ECO:0000256" key="1">
    <source>
        <dbReference type="ARBA" id="ARBA00022729"/>
    </source>
</evidence>
<dbReference type="InterPro" id="IPR025728">
    <property type="entry name" value="YsaB-like"/>
</dbReference>
<feature type="chain" id="PRO_5034301220" evidence="3">
    <location>
        <begin position="25"/>
        <end position="101"/>
    </location>
</feature>
<organism evidence="4">
    <name type="scientific">Pseudomonas tritici</name>
    <dbReference type="NCBI Taxonomy" id="2745518"/>
    <lineage>
        <taxon>Bacteria</taxon>
        <taxon>Pseudomonadati</taxon>
        <taxon>Pseudomonadota</taxon>
        <taxon>Gammaproteobacteria</taxon>
        <taxon>Pseudomonadales</taxon>
        <taxon>Pseudomonadaceae</taxon>
        <taxon>Pseudomonas</taxon>
    </lineage>
</organism>
<feature type="region of interest" description="Disordered" evidence="2">
    <location>
        <begin position="20"/>
        <end position="40"/>
    </location>
</feature>
<keyword evidence="4" id="KW-0449">Lipoprotein</keyword>
<evidence type="ECO:0000313" key="4">
    <source>
        <dbReference type="EMBL" id="MBC3293800.1"/>
    </source>
</evidence>
<proteinExistence type="predicted"/>
<feature type="signal peptide" evidence="3">
    <location>
        <begin position="1"/>
        <end position="24"/>
    </location>
</feature>
<reference evidence="4" key="1">
    <citation type="journal article" date="2020" name="Microorganisms">
        <title>Reliable Identification of Environmental Pseudomonas Isolates Using the rpoD Gene.</title>
        <authorList>
            <consortium name="The Broad Institute Genome Sequencing Platform"/>
            <person name="Girard L."/>
            <person name="Lood C."/>
            <person name="Rokni-Zadeh H."/>
            <person name="van Noort V."/>
            <person name="Lavigne R."/>
            <person name="De Mot R."/>
        </authorList>
    </citation>
    <scope>NUCLEOTIDE SEQUENCE [LARGE SCALE GENOMIC DNA]</scope>
    <source>
        <strain evidence="4">SWRI145</strain>
    </source>
</reference>
<gene>
    <name evidence="4" type="ORF">HU722_19965</name>
</gene>
<dbReference type="Pfam" id="PF13983">
    <property type="entry name" value="YsaB"/>
    <property type="match status" value="1"/>
</dbReference>
<dbReference type="PROSITE" id="PS51257">
    <property type="entry name" value="PROKAR_LIPOPROTEIN"/>
    <property type="match status" value="1"/>
</dbReference>
<feature type="compositionally biased region" description="Polar residues" evidence="2">
    <location>
        <begin position="20"/>
        <end position="33"/>
    </location>
</feature>
<protein>
    <submittedName>
        <fullName evidence="4">YsaB family lipoprotein</fullName>
    </submittedName>
</protein>
<comment type="caution">
    <text evidence="4">The sequence shown here is derived from an EMBL/GenBank/DDBJ whole genome shotgun (WGS) entry which is preliminary data.</text>
</comment>